<dbReference type="Proteomes" id="UP000569903">
    <property type="component" value="Unassembled WGS sequence"/>
</dbReference>
<accession>A0A841Z2T6</accession>
<name>A0A841Z2T6_9LIST</name>
<comment type="caution">
    <text evidence="1">The sequence shown here is derived from an EMBL/GenBank/DDBJ whole genome shotgun (WGS) entry which is preliminary data.</text>
</comment>
<dbReference type="EMBL" id="JAARQN010000019">
    <property type="protein sequence ID" value="MBC1459056.1"/>
    <property type="molecule type" value="Genomic_DNA"/>
</dbReference>
<organism evidence="1 2">
    <name type="scientific">Listeria newyorkensis</name>
    <dbReference type="NCBI Taxonomy" id="1497681"/>
    <lineage>
        <taxon>Bacteria</taxon>
        <taxon>Bacillati</taxon>
        <taxon>Bacillota</taxon>
        <taxon>Bacilli</taxon>
        <taxon>Bacillales</taxon>
        <taxon>Listeriaceae</taxon>
        <taxon>Listeria</taxon>
    </lineage>
</organism>
<evidence type="ECO:0000313" key="1">
    <source>
        <dbReference type="EMBL" id="MBC1459056.1"/>
    </source>
</evidence>
<evidence type="ECO:0000313" key="2">
    <source>
        <dbReference type="Proteomes" id="UP000569903"/>
    </source>
</evidence>
<protein>
    <submittedName>
        <fullName evidence="1">Uncharacterized protein</fullName>
    </submittedName>
</protein>
<gene>
    <name evidence="1" type="ORF">HB850_14950</name>
</gene>
<proteinExistence type="predicted"/>
<reference evidence="1 2" key="1">
    <citation type="submission" date="2020-03" db="EMBL/GenBank/DDBJ databases">
        <title>Soil Listeria distribution.</title>
        <authorList>
            <person name="Liao J."/>
            <person name="Wiedmann M."/>
        </authorList>
    </citation>
    <scope>NUCLEOTIDE SEQUENCE [LARGE SCALE GENOMIC DNA]</scope>
    <source>
        <strain evidence="1 2">FSL L7-1614</strain>
    </source>
</reference>
<dbReference type="RefSeq" id="WP_185390200.1">
    <property type="nucleotide sequence ID" value="NZ_JAARQN010000019.1"/>
</dbReference>
<dbReference type="AlphaFoldDB" id="A0A841Z2T6"/>
<sequence length="56" mass="6495">MKVFVLFEPGTYADDCGIVYGVFRTKEEAEKHKQKKSGLTIEEHTMNEYDGKVIFH</sequence>